<feature type="compositionally biased region" description="Low complexity" evidence="1">
    <location>
        <begin position="7"/>
        <end position="22"/>
    </location>
</feature>
<organism evidence="2 3">
    <name type="scientific">Sphagnurus paluster</name>
    <dbReference type="NCBI Taxonomy" id="117069"/>
    <lineage>
        <taxon>Eukaryota</taxon>
        <taxon>Fungi</taxon>
        <taxon>Dikarya</taxon>
        <taxon>Basidiomycota</taxon>
        <taxon>Agaricomycotina</taxon>
        <taxon>Agaricomycetes</taxon>
        <taxon>Agaricomycetidae</taxon>
        <taxon>Agaricales</taxon>
        <taxon>Tricholomatineae</taxon>
        <taxon>Lyophyllaceae</taxon>
        <taxon>Sphagnurus</taxon>
    </lineage>
</organism>
<sequence length="294" mass="31930">MFPYYLTTHTSQPSTSRTRPSSYHPQTPQGLPTILPPLPGSAQRNARPPSGGLGGICATFFLEPQLTALGIGHPEYPEDQTRAFESASVGRRDASGGGPHIPSSTSRQVSSSSRATIENVHRPRSHVRTLHHYPESEYADASFHGRRKSVRNHAQSASDQASSVQQEQHAIPSSSDDPPMPRLNTVALYTVLKVHGYAATTTSILTTKDGEVLYRALQEFATEPPVCKLWLSMAGAAFSVTNHKGSKLLVRDVLSAVSRKLDAERGCRDCGAGKACFCERMRGAVGRLEVRGWQ</sequence>
<feature type="compositionally biased region" description="Low complexity" evidence="1">
    <location>
        <begin position="154"/>
        <end position="166"/>
    </location>
</feature>
<name>A0A9P7K7E8_9AGAR</name>
<comment type="caution">
    <text evidence="2">The sequence shown here is derived from an EMBL/GenBank/DDBJ whole genome shotgun (WGS) entry which is preliminary data.</text>
</comment>
<evidence type="ECO:0000313" key="2">
    <source>
        <dbReference type="EMBL" id="KAG5639059.1"/>
    </source>
</evidence>
<dbReference type="EMBL" id="JABCKI010005733">
    <property type="protein sequence ID" value="KAG5639059.1"/>
    <property type="molecule type" value="Genomic_DNA"/>
</dbReference>
<gene>
    <name evidence="2" type="ORF">H0H81_007317</name>
</gene>
<reference evidence="2" key="2">
    <citation type="submission" date="2021-10" db="EMBL/GenBank/DDBJ databases">
        <title>Phylogenomics reveals ancestral predisposition of the termite-cultivated fungus Termitomyces towards a domesticated lifestyle.</title>
        <authorList>
            <person name="Auxier B."/>
            <person name="Grum-Grzhimaylo A."/>
            <person name="Cardenas M.E."/>
            <person name="Lodge J.D."/>
            <person name="Laessoe T."/>
            <person name="Pedersen O."/>
            <person name="Smith M.E."/>
            <person name="Kuyper T.W."/>
            <person name="Franco-Molano E.A."/>
            <person name="Baroni T.J."/>
            <person name="Aanen D.K."/>
        </authorList>
    </citation>
    <scope>NUCLEOTIDE SEQUENCE</scope>
    <source>
        <strain evidence="2">D49</strain>
    </source>
</reference>
<feature type="compositionally biased region" description="Basic residues" evidence="1">
    <location>
        <begin position="122"/>
        <end position="131"/>
    </location>
</feature>
<keyword evidence="3" id="KW-1185">Reference proteome</keyword>
<accession>A0A9P7K7E8</accession>
<evidence type="ECO:0000256" key="1">
    <source>
        <dbReference type="SAM" id="MobiDB-lite"/>
    </source>
</evidence>
<protein>
    <submittedName>
        <fullName evidence="2">Uncharacterized protein</fullName>
    </submittedName>
</protein>
<feature type="region of interest" description="Disordered" evidence="1">
    <location>
        <begin position="1"/>
        <end position="51"/>
    </location>
</feature>
<feature type="compositionally biased region" description="Low complexity" evidence="1">
    <location>
        <begin position="103"/>
        <end position="113"/>
    </location>
</feature>
<feature type="compositionally biased region" description="Polar residues" evidence="1">
    <location>
        <begin position="167"/>
        <end position="176"/>
    </location>
</feature>
<feature type="region of interest" description="Disordered" evidence="1">
    <location>
        <begin position="82"/>
        <end position="182"/>
    </location>
</feature>
<reference evidence="2" key="1">
    <citation type="submission" date="2021-02" db="EMBL/GenBank/DDBJ databases">
        <authorList>
            <person name="Nieuwenhuis M."/>
            <person name="Van De Peppel L.J.J."/>
        </authorList>
    </citation>
    <scope>NUCLEOTIDE SEQUENCE</scope>
    <source>
        <strain evidence="2">D49</strain>
    </source>
</reference>
<evidence type="ECO:0000313" key="3">
    <source>
        <dbReference type="Proteomes" id="UP000717328"/>
    </source>
</evidence>
<proteinExistence type="predicted"/>
<dbReference type="Proteomes" id="UP000717328">
    <property type="component" value="Unassembled WGS sequence"/>
</dbReference>
<dbReference type="AlphaFoldDB" id="A0A9P7K7E8"/>